<dbReference type="Pfam" id="PF02321">
    <property type="entry name" value="OEP"/>
    <property type="match status" value="2"/>
</dbReference>
<dbReference type="PROSITE" id="PS51257">
    <property type="entry name" value="PROKAR_LIPOPROTEIN"/>
    <property type="match status" value="1"/>
</dbReference>
<keyword evidence="2" id="KW-0732">Signal</keyword>
<dbReference type="Gene3D" id="2.20.200.10">
    <property type="entry name" value="Outer membrane efflux proteins (OEP)"/>
    <property type="match status" value="1"/>
</dbReference>
<keyword evidence="2" id="KW-0812">Transmembrane</keyword>
<accession>A0ABU5E1S2</accession>
<dbReference type="PANTHER" id="PTHR30203:SF33">
    <property type="entry name" value="BLR4455 PROTEIN"/>
    <property type="match status" value="1"/>
</dbReference>
<keyword evidence="2" id="KW-1134">Transmembrane beta strand</keyword>
<evidence type="ECO:0000256" key="3">
    <source>
        <dbReference type="SAM" id="MobiDB-lite"/>
    </source>
</evidence>
<keyword evidence="2" id="KW-0472">Membrane</keyword>
<dbReference type="RefSeq" id="WP_320502028.1">
    <property type="nucleotide sequence ID" value="NZ_JAXCLX010000003.1"/>
</dbReference>
<evidence type="ECO:0000313" key="5">
    <source>
        <dbReference type="Proteomes" id="UP001271769"/>
    </source>
</evidence>
<feature type="region of interest" description="Disordered" evidence="3">
    <location>
        <begin position="111"/>
        <end position="144"/>
    </location>
</feature>
<keyword evidence="5" id="KW-1185">Reference proteome</keyword>
<comment type="subcellular location">
    <subcellularLocation>
        <location evidence="2">Cell membrane</location>
        <topology evidence="2">Lipid-anchor</topology>
    </subcellularLocation>
</comment>
<dbReference type="InterPro" id="IPR010131">
    <property type="entry name" value="MdtP/NodT-like"/>
</dbReference>
<dbReference type="PANTHER" id="PTHR30203">
    <property type="entry name" value="OUTER MEMBRANE CATION EFFLUX PROTEIN"/>
    <property type="match status" value="1"/>
</dbReference>
<keyword evidence="2" id="KW-0449">Lipoprotein</keyword>
<dbReference type="Proteomes" id="UP001271769">
    <property type="component" value="Unassembled WGS sequence"/>
</dbReference>
<comment type="caution">
    <text evidence="4">The sequence shown here is derived from an EMBL/GenBank/DDBJ whole genome shotgun (WGS) entry which is preliminary data.</text>
</comment>
<protein>
    <submittedName>
        <fullName evidence="4">Efflux transporter outer membrane subunit</fullName>
    </submittedName>
</protein>
<dbReference type="NCBIfam" id="TIGR01845">
    <property type="entry name" value="outer_NodT"/>
    <property type="match status" value="1"/>
</dbReference>
<proteinExistence type="inferred from homology"/>
<comment type="similarity">
    <text evidence="1 2">Belongs to the outer membrane factor (OMF) (TC 1.B.17) family.</text>
</comment>
<evidence type="ECO:0000256" key="1">
    <source>
        <dbReference type="ARBA" id="ARBA00007613"/>
    </source>
</evidence>
<dbReference type="EMBL" id="JAXCLX010000003">
    <property type="protein sequence ID" value="MDY0873554.1"/>
    <property type="molecule type" value="Genomic_DNA"/>
</dbReference>
<reference evidence="4 5" key="1">
    <citation type="journal article" date="2013" name="Antonie Van Leeuwenhoek">
        <title>Dongia rigui sp. nov., isolated from freshwater of a large wetland in Korea.</title>
        <authorList>
            <person name="Baik K.S."/>
            <person name="Hwang Y.M."/>
            <person name="Choi J.S."/>
            <person name="Kwon J."/>
            <person name="Seong C.N."/>
        </authorList>
    </citation>
    <scope>NUCLEOTIDE SEQUENCE [LARGE SCALE GENOMIC DNA]</scope>
    <source>
        <strain evidence="4 5">04SU4-P</strain>
    </source>
</reference>
<feature type="chain" id="PRO_5044967166" evidence="2">
    <location>
        <begin position="22"/>
        <end position="490"/>
    </location>
</feature>
<organism evidence="4 5">
    <name type="scientific">Dongia rigui</name>
    <dbReference type="NCBI Taxonomy" id="940149"/>
    <lineage>
        <taxon>Bacteria</taxon>
        <taxon>Pseudomonadati</taxon>
        <taxon>Pseudomonadota</taxon>
        <taxon>Alphaproteobacteria</taxon>
        <taxon>Rhodospirillales</taxon>
        <taxon>Dongiaceae</taxon>
        <taxon>Dongia</taxon>
    </lineage>
</organism>
<sequence length="490" mass="51467">MRDAPILLFLLALLSGCDLLADPTQPDIETPAAWAEPIPANAHANVWPAADWWHGFGSAELDGLIVAAKADNLDIGMAAARVEQAEAQMRSTSSSLWPQLSLGFDASRNGPLDEDAAAKDSRSSSDLSGGSGSGSSNGSSSSMDRNSFGLSLSASYEVDFWGRNRSARNAALEALRASVFDQQTVALTATTSVATTYLQILSLRDRIAIADNNLANARDVLNVVRAKATLGAVSPADLAQQTGVVAAQEAALAPLEQQERENIYALAILLGRNPEDLAIKARSLDTLAVPPVATGLPSELLTRRPDIAKAEADLAGADANVVAARAAMLPTVNLSGALSLETAVLSTLFGPAGAAYSVAGSVMQTIFDGGKLAADADVAEAQRKELVLSYRSVIITAFSEVENALVAIRALDKQYALQKIQVEQADKAFRIVSARYKGGSDDLITLLDAQRTLFDAEDALGQLRLQQLQAIVTLYKALGGGWQQPQAVAS</sequence>
<evidence type="ECO:0000256" key="2">
    <source>
        <dbReference type="RuleBase" id="RU362097"/>
    </source>
</evidence>
<name>A0ABU5E1S2_9PROT</name>
<feature type="signal peptide" evidence="2">
    <location>
        <begin position="1"/>
        <end position="21"/>
    </location>
</feature>
<dbReference type="Gene3D" id="1.20.1600.10">
    <property type="entry name" value="Outer membrane efflux proteins (OEP)"/>
    <property type="match status" value="1"/>
</dbReference>
<dbReference type="SUPFAM" id="SSF56954">
    <property type="entry name" value="Outer membrane efflux proteins (OEP)"/>
    <property type="match status" value="1"/>
</dbReference>
<keyword evidence="2" id="KW-0564">Palmitate</keyword>
<gene>
    <name evidence="4" type="ORF">SMD31_16560</name>
</gene>
<evidence type="ECO:0000313" key="4">
    <source>
        <dbReference type="EMBL" id="MDY0873554.1"/>
    </source>
</evidence>
<dbReference type="InterPro" id="IPR003423">
    <property type="entry name" value="OMP_efflux"/>
</dbReference>